<evidence type="ECO:0000256" key="7">
    <source>
        <dbReference type="ARBA" id="ARBA00022946"/>
    </source>
</evidence>
<keyword evidence="8" id="KW-0689">Ribosomal protein</keyword>
<dbReference type="GO" id="GO:0043024">
    <property type="term" value="F:ribosomal small subunit binding"/>
    <property type="evidence" value="ECO:0007669"/>
    <property type="project" value="InterPro"/>
</dbReference>
<dbReference type="InterPro" id="IPR002885">
    <property type="entry name" value="PPR_rpt"/>
</dbReference>
<dbReference type="GeneID" id="107266304"/>
<evidence type="ECO:0000256" key="10">
    <source>
        <dbReference type="ARBA" id="ARBA00023274"/>
    </source>
</evidence>
<dbReference type="AlphaFoldDB" id="A0AAJ7VZZ7"/>
<comment type="similarity">
    <text evidence="2">Belongs to the mitochondrion-specific ribosomal protein mS39 family.</text>
</comment>
<reference evidence="14" key="1">
    <citation type="submission" date="2025-08" db="UniProtKB">
        <authorList>
            <consortium name="RefSeq"/>
        </authorList>
    </citation>
    <scope>IDENTIFICATION</scope>
</reference>
<name>A0AAJ7VZZ7_CEPCN</name>
<dbReference type="GO" id="GO:0019843">
    <property type="term" value="F:rRNA binding"/>
    <property type="evidence" value="ECO:0007669"/>
    <property type="project" value="UniProtKB-KW"/>
</dbReference>
<dbReference type="GO" id="GO:0032543">
    <property type="term" value="P:mitochondrial translation"/>
    <property type="evidence" value="ECO:0007669"/>
    <property type="project" value="InterPro"/>
</dbReference>
<evidence type="ECO:0000256" key="11">
    <source>
        <dbReference type="ARBA" id="ARBA00035134"/>
    </source>
</evidence>
<keyword evidence="6" id="KW-0694">RNA-binding</keyword>
<keyword evidence="3" id="KW-0699">rRNA-binding</keyword>
<dbReference type="Pfam" id="PF22330">
    <property type="entry name" value="Rib_mS39_PPR"/>
    <property type="match status" value="1"/>
</dbReference>
<dbReference type="PANTHER" id="PTHR16276">
    <property type="entry name" value="PENTATRICOPEPTIDE REPEAT DOMAIN-CONTAINING PROTEIN 3"/>
    <property type="match status" value="1"/>
</dbReference>
<evidence type="ECO:0000256" key="4">
    <source>
        <dbReference type="ARBA" id="ARBA00022737"/>
    </source>
</evidence>
<dbReference type="RefSeq" id="XP_024939336.1">
    <property type="nucleotide sequence ID" value="XM_025083568.1"/>
</dbReference>
<sequence length="667" mass="76337">MITIFYFRTRRYDLAPRFGCTARSLMMRLQSSLTTSTTSSQLTEEIQIPNRIERGPTDILKALESTISRDPTAPHYKYHDDPYFIPQSNITKRTYALAQEAGRKAALWIREEHRDVFQHKLADPPIESFMPKPVYTDKSQVSENTLLNVIKHGQVTEAINIYKLLQGEVSTTSKQALFELLCYTNSKDPINKDFIEERWFRQVSSEVKNTWKNCLEAEELFTFLKNQDEATAAAAYNTLLRGLAKFLQTDKAWELYQECQNKKVPLNAETYNYIIQTVQFLKDGSLEKKQLLQTILMDMAAQGVQPNIGTLNASLKVVSSLSQNFAKDLARSLITEFTTIGIEPSLASYYYVLRIFCQEKGPTNNVLSEIIQELEGKELKVQDPMDTFFFMTAMDVAKNHLHDAVVAERLHGLLLAKDNYKFIGDSYKESVYFRHYMSILVETEPLEDFMKIYHTLVPNIYIPEPSVMASILYAVEGNPPEIGRELLPQFFSHMVMFDQLERRNLVTHILELMRVHCRPPPNSPLHAQYAESAWALWNFIQNQRENKLRKLQWTGDMLGNVAVLSLRGDQFDRMLQAISFLTKDQTSVIGTPNIEQIDELCNACIEQGHIAGALAIIQYAAELGHQEASLMARKVYNTLPLTPSQEDKLVSLVGKEVLKIQLSVNKE</sequence>
<evidence type="ECO:0000256" key="12">
    <source>
        <dbReference type="PROSITE-ProRule" id="PRU00708"/>
    </source>
</evidence>
<evidence type="ECO:0000256" key="6">
    <source>
        <dbReference type="ARBA" id="ARBA00022884"/>
    </source>
</evidence>
<accession>A0AAJ7VZZ7</accession>
<keyword evidence="4" id="KW-0677">Repeat</keyword>
<keyword evidence="13" id="KW-1185">Reference proteome</keyword>
<keyword evidence="9" id="KW-0496">Mitochondrion</keyword>
<keyword evidence="5" id="KW-0810">Translation regulation</keyword>
<organism evidence="13 14">
    <name type="scientific">Cephus cinctus</name>
    <name type="common">Wheat stem sawfly</name>
    <dbReference type="NCBI Taxonomy" id="211228"/>
    <lineage>
        <taxon>Eukaryota</taxon>
        <taxon>Metazoa</taxon>
        <taxon>Ecdysozoa</taxon>
        <taxon>Arthropoda</taxon>
        <taxon>Hexapoda</taxon>
        <taxon>Insecta</taxon>
        <taxon>Pterygota</taxon>
        <taxon>Neoptera</taxon>
        <taxon>Endopterygota</taxon>
        <taxon>Hymenoptera</taxon>
        <taxon>Cephoidea</taxon>
        <taxon>Cephidae</taxon>
        <taxon>Cephus</taxon>
    </lineage>
</organism>
<dbReference type="Gene3D" id="1.25.40.10">
    <property type="entry name" value="Tetratricopeptide repeat domain"/>
    <property type="match status" value="1"/>
</dbReference>
<dbReference type="GO" id="GO:0006417">
    <property type="term" value="P:regulation of translation"/>
    <property type="evidence" value="ECO:0007669"/>
    <property type="project" value="UniProtKB-KW"/>
</dbReference>
<dbReference type="NCBIfam" id="TIGR00756">
    <property type="entry name" value="PPR"/>
    <property type="match status" value="1"/>
</dbReference>
<comment type="subcellular location">
    <subcellularLocation>
        <location evidence="1">Mitochondrion</location>
    </subcellularLocation>
</comment>
<dbReference type="PANTHER" id="PTHR16276:SF1">
    <property type="entry name" value="SMALL RIBOSOMAL SUBUNIT PROTEIN MS39"/>
    <property type="match status" value="1"/>
</dbReference>
<evidence type="ECO:0000256" key="3">
    <source>
        <dbReference type="ARBA" id="ARBA00022730"/>
    </source>
</evidence>
<gene>
    <name evidence="14" type="primary">LOC107266304</name>
</gene>
<evidence type="ECO:0000256" key="2">
    <source>
        <dbReference type="ARBA" id="ARBA00008551"/>
    </source>
</evidence>
<dbReference type="Pfam" id="PF13812">
    <property type="entry name" value="PPR_3"/>
    <property type="match status" value="1"/>
</dbReference>
<evidence type="ECO:0000313" key="13">
    <source>
        <dbReference type="Proteomes" id="UP000694920"/>
    </source>
</evidence>
<keyword evidence="10" id="KW-0687">Ribonucleoprotein</keyword>
<dbReference type="GO" id="GO:0005739">
    <property type="term" value="C:mitochondrion"/>
    <property type="evidence" value="ECO:0007669"/>
    <property type="project" value="UniProtKB-SubCell"/>
</dbReference>
<evidence type="ECO:0000256" key="8">
    <source>
        <dbReference type="ARBA" id="ARBA00022980"/>
    </source>
</evidence>
<evidence type="ECO:0000256" key="5">
    <source>
        <dbReference type="ARBA" id="ARBA00022845"/>
    </source>
</evidence>
<dbReference type="PROSITE" id="PS51375">
    <property type="entry name" value="PPR"/>
    <property type="match status" value="1"/>
</dbReference>
<evidence type="ECO:0000256" key="9">
    <source>
        <dbReference type="ARBA" id="ARBA00023128"/>
    </source>
</evidence>
<dbReference type="InterPro" id="IPR037387">
    <property type="entry name" value="PTCD3"/>
</dbReference>
<dbReference type="InterPro" id="IPR055063">
    <property type="entry name" value="Rib_mS39_PPR"/>
</dbReference>
<evidence type="ECO:0000256" key="1">
    <source>
        <dbReference type="ARBA" id="ARBA00004173"/>
    </source>
</evidence>
<protein>
    <recommendedName>
        <fullName evidence="11">Small ribosomal subunit protein mS39</fullName>
    </recommendedName>
</protein>
<proteinExistence type="inferred from homology"/>
<dbReference type="GO" id="GO:1990904">
    <property type="term" value="C:ribonucleoprotein complex"/>
    <property type="evidence" value="ECO:0007669"/>
    <property type="project" value="UniProtKB-KW"/>
</dbReference>
<dbReference type="GO" id="GO:0005840">
    <property type="term" value="C:ribosome"/>
    <property type="evidence" value="ECO:0007669"/>
    <property type="project" value="UniProtKB-KW"/>
</dbReference>
<feature type="repeat" description="PPR" evidence="12">
    <location>
        <begin position="232"/>
        <end position="266"/>
    </location>
</feature>
<dbReference type="InterPro" id="IPR011990">
    <property type="entry name" value="TPR-like_helical_dom_sf"/>
</dbReference>
<evidence type="ECO:0000313" key="14">
    <source>
        <dbReference type="RefSeq" id="XP_024939336.1"/>
    </source>
</evidence>
<keyword evidence="7" id="KW-0809">Transit peptide</keyword>
<dbReference type="Proteomes" id="UP000694920">
    <property type="component" value="Unplaced"/>
</dbReference>